<evidence type="ECO:0000256" key="5">
    <source>
        <dbReference type="ARBA" id="ARBA00022826"/>
    </source>
</evidence>
<keyword evidence="2" id="KW-0813">Transport</keyword>
<dbReference type="InterPro" id="IPR027359">
    <property type="entry name" value="Volt_channel_dom_sf"/>
</dbReference>
<evidence type="ECO:0000256" key="7">
    <source>
        <dbReference type="ARBA" id="ARBA00022958"/>
    </source>
</evidence>
<keyword evidence="17" id="KW-1185">Reference proteome</keyword>
<keyword evidence="7" id="KW-0630">Potassium</keyword>
<keyword evidence="6" id="KW-0851">Voltage-gated channel</keyword>
<dbReference type="Pfam" id="PF00520">
    <property type="entry name" value="Ion_trans"/>
    <property type="match status" value="1"/>
</dbReference>
<dbReference type="EMBL" id="BNCQ01000020">
    <property type="protein sequence ID" value="GIM05978.1"/>
    <property type="molecule type" value="Genomic_DNA"/>
</dbReference>
<gene>
    <name evidence="15" type="ORF">Vretifemale_12370</name>
    <name evidence="16" type="ORF">Vretimale_10389</name>
</gene>
<dbReference type="Proteomes" id="UP000747110">
    <property type="component" value="Unassembled WGS sequence"/>
</dbReference>
<comment type="caution">
    <text evidence="15">The sequence shown here is derived from an EMBL/GenBank/DDBJ whole genome shotgun (WGS) entry which is preliminary data.</text>
</comment>
<keyword evidence="9" id="KW-0406">Ion transport</keyword>
<evidence type="ECO:0000259" key="14">
    <source>
        <dbReference type="Pfam" id="PF00520"/>
    </source>
</evidence>
<feature type="transmembrane region" description="Helical" evidence="13">
    <location>
        <begin position="511"/>
        <end position="539"/>
    </location>
</feature>
<dbReference type="Gene3D" id="1.20.120.350">
    <property type="entry name" value="Voltage-gated potassium channels. Chain C"/>
    <property type="match status" value="1"/>
</dbReference>
<evidence type="ECO:0000313" key="17">
    <source>
        <dbReference type="Proteomes" id="UP000747110"/>
    </source>
</evidence>
<keyword evidence="8 13" id="KW-1133">Transmembrane helix</keyword>
<evidence type="ECO:0000313" key="15">
    <source>
        <dbReference type="EMBL" id="GIL83582.1"/>
    </source>
</evidence>
<evidence type="ECO:0000256" key="8">
    <source>
        <dbReference type="ARBA" id="ARBA00022989"/>
    </source>
</evidence>
<keyword evidence="11" id="KW-0407">Ion channel</keyword>
<keyword evidence="3" id="KW-0633">Potassium transport</keyword>
<organism evidence="15 17">
    <name type="scientific">Volvox reticuliferus</name>
    <dbReference type="NCBI Taxonomy" id="1737510"/>
    <lineage>
        <taxon>Eukaryota</taxon>
        <taxon>Viridiplantae</taxon>
        <taxon>Chlorophyta</taxon>
        <taxon>core chlorophytes</taxon>
        <taxon>Chlorophyceae</taxon>
        <taxon>CS clade</taxon>
        <taxon>Chlamydomonadales</taxon>
        <taxon>Volvocaceae</taxon>
        <taxon>Volvox</taxon>
    </lineage>
</organism>
<dbReference type="Gene3D" id="1.20.5.110">
    <property type="match status" value="1"/>
</dbReference>
<feature type="non-terminal residue" evidence="15">
    <location>
        <position position="1"/>
    </location>
</feature>
<reference evidence="15" key="1">
    <citation type="journal article" date="2021" name="Proc. Natl. Acad. Sci. U.S.A.">
        <title>Three genomes in the algal genus Volvox reveal the fate of a haploid sex-determining region after a transition to homothallism.</title>
        <authorList>
            <person name="Yamamoto K."/>
            <person name="Hamaji T."/>
            <person name="Kawai-Toyooka H."/>
            <person name="Matsuzaki R."/>
            <person name="Takahashi F."/>
            <person name="Nishimura Y."/>
            <person name="Kawachi M."/>
            <person name="Noguchi H."/>
            <person name="Minakuchi Y."/>
            <person name="Umen J.G."/>
            <person name="Toyoda A."/>
            <person name="Nozaki H."/>
        </authorList>
    </citation>
    <scope>NUCLEOTIDE SEQUENCE</scope>
    <source>
        <strain evidence="16">NIES-3785</strain>
        <strain evidence="15">NIES-3786</strain>
    </source>
</reference>
<dbReference type="GO" id="GO:0008076">
    <property type="term" value="C:voltage-gated potassium channel complex"/>
    <property type="evidence" value="ECO:0007669"/>
    <property type="project" value="InterPro"/>
</dbReference>
<evidence type="ECO:0000256" key="4">
    <source>
        <dbReference type="ARBA" id="ARBA00022692"/>
    </source>
</evidence>
<evidence type="ECO:0000256" key="11">
    <source>
        <dbReference type="ARBA" id="ARBA00023303"/>
    </source>
</evidence>
<evidence type="ECO:0000256" key="1">
    <source>
        <dbReference type="ARBA" id="ARBA00004141"/>
    </source>
</evidence>
<feature type="compositionally biased region" description="Polar residues" evidence="12">
    <location>
        <begin position="1"/>
        <end position="10"/>
    </location>
</feature>
<dbReference type="Proteomes" id="UP000722791">
    <property type="component" value="Unassembled WGS sequence"/>
</dbReference>
<feature type="domain" description="Ion transport" evidence="14">
    <location>
        <begin position="315"/>
        <end position="536"/>
    </location>
</feature>
<keyword evidence="5" id="KW-0631">Potassium channel</keyword>
<evidence type="ECO:0000256" key="12">
    <source>
        <dbReference type="SAM" id="MobiDB-lite"/>
    </source>
</evidence>
<proteinExistence type="predicted"/>
<feature type="compositionally biased region" description="Low complexity" evidence="12">
    <location>
        <begin position="173"/>
        <end position="194"/>
    </location>
</feature>
<keyword evidence="10 13" id="KW-0472">Membrane</keyword>
<dbReference type="InterPro" id="IPR028325">
    <property type="entry name" value="VG_K_chnl"/>
</dbReference>
<feature type="compositionally biased region" description="Low complexity" evidence="12">
    <location>
        <begin position="103"/>
        <end position="134"/>
    </location>
</feature>
<feature type="transmembrane region" description="Helical" evidence="13">
    <location>
        <begin position="310"/>
        <end position="334"/>
    </location>
</feature>
<evidence type="ECO:0000256" key="13">
    <source>
        <dbReference type="SAM" id="Phobius"/>
    </source>
</evidence>
<dbReference type="FunFam" id="1.20.120.350:FF:000091">
    <property type="entry name" value="Predicted protein"/>
    <property type="match status" value="1"/>
</dbReference>
<keyword evidence="4 13" id="KW-0812">Transmembrane</keyword>
<dbReference type="GO" id="GO:0005249">
    <property type="term" value="F:voltage-gated potassium channel activity"/>
    <property type="evidence" value="ECO:0007669"/>
    <property type="project" value="InterPro"/>
</dbReference>
<name>A0A8J4CKN7_9CHLO</name>
<evidence type="ECO:0000256" key="9">
    <source>
        <dbReference type="ARBA" id="ARBA00023065"/>
    </source>
</evidence>
<dbReference type="PANTHER" id="PTHR11537">
    <property type="entry name" value="VOLTAGE-GATED POTASSIUM CHANNEL"/>
    <property type="match status" value="1"/>
</dbReference>
<sequence>MSGVSRQNSMADRDPLRPVLQRNTSASSTSNCVRQDPKLDALVADAAPIDGNDGLGRGNDVQPVACPGAVDSPKLEYPAPQDFVPPSDHLPGSTSPGGKSTFPAAPAGSNSRAPSAGPSPSRPSLAATPLPASPQRSVVLVTPPQSRPGTAGAWGDGSMAPTATTGSAGGSGSPPSTAGSGPASKQSSRPPSRAYSRRGLSRSQSRASATVGASAKGAAAAASNTQVVFFDQNEEASLRREMKDRVKIAGLLSSETRYWVHVDKYGNLLEAGQKVEEGDNDIDPDSWKATIKRFRKDLWNLMTEADSSKAAYGVSILVVVTIILSTVCFCLETVPEYSKENDPDVHRAFVVVEAVTVQIFTADYLLRLISCPSLIQFLISPFNIIDLVSVVPWYVDLALADSGLKGTAVFRVLRLLRVFRVLKLGSRYKKLLLVTSTLAKSVDMLMLMVFFVSVVIVAASTLMYFAEKGSYNESNGVHPFRSIPSGFWWAIVTLMTVGYGDVLPVTVGGRFIACVTMLCGILSIALPVAVISSNFTALWEAYQLQRKRLAVGQGEASPQLAALAESLGRHLDSMKDLDNILEQNLSKMSSLQSILRERGAARETELESLLQQWADIVTPPQAAAARRLVSALSRLGADPEAEARRAAEAARLAALEESLAALQYEQHQQLVAMLLPLPETDARE</sequence>
<evidence type="ECO:0000256" key="10">
    <source>
        <dbReference type="ARBA" id="ARBA00023136"/>
    </source>
</evidence>
<feature type="transmembrane region" description="Helical" evidence="13">
    <location>
        <begin position="445"/>
        <end position="466"/>
    </location>
</feature>
<dbReference type="GO" id="GO:0001508">
    <property type="term" value="P:action potential"/>
    <property type="evidence" value="ECO:0007669"/>
    <property type="project" value="TreeGrafter"/>
</dbReference>
<comment type="subcellular location">
    <subcellularLocation>
        <location evidence="1">Membrane</location>
        <topology evidence="1">Multi-pass membrane protein</topology>
    </subcellularLocation>
</comment>
<protein>
    <recommendedName>
        <fullName evidence="14">Ion transport domain-containing protein</fullName>
    </recommendedName>
</protein>
<evidence type="ECO:0000256" key="6">
    <source>
        <dbReference type="ARBA" id="ARBA00022882"/>
    </source>
</evidence>
<dbReference type="InterPro" id="IPR005821">
    <property type="entry name" value="Ion_trans_dom"/>
</dbReference>
<feature type="compositionally biased region" description="Low complexity" evidence="12">
    <location>
        <begin position="157"/>
        <end position="166"/>
    </location>
</feature>
<feature type="compositionally biased region" description="Polar residues" evidence="12">
    <location>
        <begin position="21"/>
        <end position="33"/>
    </location>
</feature>
<dbReference type="Gene3D" id="1.10.287.70">
    <property type="match status" value="1"/>
</dbReference>
<dbReference type="PANTHER" id="PTHR11537:SF254">
    <property type="entry name" value="POTASSIUM VOLTAGE-GATED CHANNEL PROTEIN SHAB"/>
    <property type="match status" value="1"/>
</dbReference>
<dbReference type="EMBL" id="BNCP01000027">
    <property type="protein sequence ID" value="GIL83582.1"/>
    <property type="molecule type" value="Genomic_DNA"/>
</dbReference>
<evidence type="ECO:0000256" key="3">
    <source>
        <dbReference type="ARBA" id="ARBA00022538"/>
    </source>
</evidence>
<feature type="region of interest" description="Disordered" evidence="12">
    <location>
        <begin position="1"/>
        <end position="211"/>
    </location>
</feature>
<dbReference type="FunFam" id="1.10.287.70:FF:000097">
    <property type="entry name" value="Potassium voltage-gated channel subfamily G member 3"/>
    <property type="match status" value="1"/>
</dbReference>
<accession>A0A8J4CKN7</accession>
<dbReference type="OrthoDB" id="415460at2759"/>
<feature type="transmembrane region" description="Helical" evidence="13">
    <location>
        <begin position="486"/>
        <end position="504"/>
    </location>
</feature>
<evidence type="ECO:0000313" key="16">
    <source>
        <dbReference type="EMBL" id="GIM05978.1"/>
    </source>
</evidence>
<dbReference type="AlphaFoldDB" id="A0A8J4CKN7"/>
<evidence type="ECO:0000256" key="2">
    <source>
        <dbReference type="ARBA" id="ARBA00022448"/>
    </source>
</evidence>
<dbReference type="PRINTS" id="PR00169">
    <property type="entry name" value="KCHANNEL"/>
</dbReference>
<dbReference type="SUPFAM" id="SSF81324">
    <property type="entry name" value="Voltage-gated potassium channels"/>
    <property type="match status" value="1"/>
</dbReference>